<proteinExistence type="predicted"/>
<sequence length="128" mass="14897">MLINNEHLEKEYNLFLIKHQSHIQRVLDFVGITPAHHDYEGFVSEANYGLCKAFRVIREQAREGKYNSVYLIVLVRVRSYANMHVKYDDLTSVNKLSTSVNHFVESVSIIEKLCSKRNLIIFISVLLN</sequence>
<organism evidence="1 2">
    <name type="scientific">Alkalicoccus daliensis</name>
    <dbReference type="NCBI Taxonomy" id="745820"/>
    <lineage>
        <taxon>Bacteria</taxon>
        <taxon>Bacillati</taxon>
        <taxon>Bacillota</taxon>
        <taxon>Bacilli</taxon>
        <taxon>Bacillales</taxon>
        <taxon>Bacillaceae</taxon>
        <taxon>Alkalicoccus</taxon>
    </lineage>
</organism>
<protein>
    <submittedName>
        <fullName evidence="1">Uncharacterized protein</fullName>
    </submittedName>
</protein>
<reference evidence="2" key="1">
    <citation type="submission" date="2016-10" db="EMBL/GenBank/DDBJ databases">
        <authorList>
            <person name="Varghese N."/>
            <person name="Submissions S."/>
        </authorList>
    </citation>
    <scope>NUCLEOTIDE SEQUENCE [LARGE SCALE GENOMIC DNA]</scope>
    <source>
        <strain evidence="2">CGMCC 1.10369</strain>
    </source>
</reference>
<name>A0A1H0E9F1_9BACI</name>
<accession>A0A1H0E9F1</accession>
<dbReference type="RefSeq" id="WP_090842281.1">
    <property type="nucleotide sequence ID" value="NZ_FNIL01000003.1"/>
</dbReference>
<dbReference type="AlphaFoldDB" id="A0A1H0E9F1"/>
<keyword evidence="2" id="KW-1185">Reference proteome</keyword>
<dbReference type="Proteomes" id="UP000198778">
    <property type="component" value="Unassembled WGS sequence"/>
</dbReference>
<evidence type="ECO:0000313" key="1">
    <source>
        <dbReference type="EMBL" id="SDN78916.1"/>
    </source>
</evidence>
<dbReference type="EMBL" id="FNIL01000003">
    <property type="protein sequence ID" value="SDN78916.1"/>
    <property type="molecule type" value="Genomic_DNA"/>
</dbReference>
<evidence type="ECO:0000313" key="2">
    <source>
        <dbReference type="Proteomes" id="UP000198778"/>
    </source>
</evidence>
<gene>
    <name evidence="1" type="ORF">SAMN04488053_103251</name>
</gene>